<dbReference type="InterPro" id="IPR012959">
    <property type="entry name" value="CPL_dom"/>
</dbReference>
<reference evidence="2" key="1">
    <citation type="submission" date="2011-09" db="EMBL/GenBank/DDBJ databases">
        <title>The odds of duplicate gene persistence after polyploidization.</title>
        <authorList>
            <person name="Chain F.J.J."/>
            <person name="Dushoff J."/>
            <person name="Evans B.J."/>
        </authorList>
    </citation>
    <scope>NUCLEOTIDE SEQUENCE</scope>
</reference>
<evidence type="ECO:0000259" key="1">
    <source>
        <dbReference type="Pfam" id="PF08144"/>
    </source>
</evidence>
<feature type="non-terminal residue" evidence="2">
    <location>
        <position position="97"/>
    </location>
</feature>
<dbReference type="Pfam" id="PF08144">
    <property type="entry name" value="CPL"/>
    <property type="match status" value="1"/>
</dbReference>
<dbReference type="AlphaFoldDB" id="G5E407"/>
<dbReference type="GO" id="GO:0003723">
    <property type="term" value="F:RNA binding"/>
    <property type="evidence" value="ECO:0007669"/>
    <property type="project" value="InterPro"/>
</dbReference>
<accession>G5E407</accession>
<feature type="non-terminal residue" evidence="2">
    <location>
        <position position="1"/>
    </location>
</feature>
<feature type="domain" description="CPL" evidence="1">
    <location>
        <begin position="1"/>
        <end position="55"/>
    </location>
</feature>
<sequence>KYLEEHIEEMVLQNTLCGIITSILLCALGDPKPVMSAIASMAAKEFLPGGKDGELLQSTDADVAVQVKKGLKVIVSKAKTSTNTKAMEALIEQLQSP</sequence>
<proteinExistence type="evidence at transcript level"/>
<protein>
    <submittedName>
        <fullName evidence="2">Putative pumilio domain-containing protein</fullName>
    </submittedName>
</protein>
<dbReference type="EMBL" id="JP297733">
    <property type="protein sequence ID" value="AEQ18711.1"/>
    <property type="molecule type" value="mRNA"/>
</dbReference>
<name>G5E407_9PIPI</name>
<evidence type="ECO:0000313" key="2">
    <source>
        <dbReference type="EMBL" id="AEQ18711.1"/>
    </source>
</evidence>
<organism evidence="2">
    <name type="scientific">Hymenochirus curtipes</name>
    <name type="common">western dwarf clawed frog</name>
    <dbReference type="NCBI Taxonomy" id="8362"/>
    <lineage>
        <taxon>Eukaryota</taxon>
        <taxon>Metazoa</taxon>
        <taxon>Chordata</taxon>
        <taxon>Craniata</taxon>
        <taxon>Vertebrata</taxon>
        <taxon>Euteleostomi</taxon>
        <taxon>Amphibia</taxon>
        <taxon>Batrachia</taxon>
        <taxon>Anura</taxon>
        <taxon>Pipoidea</taxon>
        <taxon>Pipidae</taxon>
        <taxon>Pipinae</taxon>
        <taxon>Hymenochirus</taxon>
    </lineage>
</organism>